<feature type="domain" description="HDOD" evidence="1">
    <location>
        <begin position="24"/>
        <end position="216"/>
    </location>
</feature>
<evidence type="ECO:0000313" key="3">
    <source>
        <dbReference type="Proteomes" id="UP000648257"/>
    </source>
</evidence>
<organism evidence="2 3">
    <name type="scientific">Undibacterium seohonense</name>
    <dbReference type="NCBI Taxonomy" id="1344950"/>
    <lineage>
        <taxon>Bacteria</taxon>
        <taxon>Pseudomonadati</taxon>
        <taxon>Pseudomonadota</taxon>
        <taxon>Betaproteobacteria</taxon>
        <taxon>Burkholderiales</taxon>
        <taxon>Oxalobacteraceae</taxon>
        <taxon>Undibacterium</taxon>
    </lineage>
</organism>
<dbReference type="Pfam" id="PF08668">
    <property type="entry name" value="HDOD"/>
    <property type="match status" value="1"/>
</dbReference>
<dbReference type="PROSITE" id="PS51833">
    <property type="entry name" value="HDOD"/>
    <property type="match status" value="1"/>
</dbReference>
<dbReference type="Gene3D" id="1.10.3210.10">
    <property type="entry name" value="Hypothetical protein af1432"/>
    <property type="match status" value="1"/>
</dbReference>
<dbReference type="InterPro" id="IPR052340">
    <property type="entry name" value="RNase_Y/CdgJ"/>
</dbReference>
<sequence length="287" mass="31819">MNQQVRAPVTDKQAVDSLLKTIRIPPRPSLLVDLQKELNKDDPSAKGLAKIIANDVALAASLLKLTNSSFFGLRLKAQSVDHAVSLIGINQTGTLMTGIIARQSITSSASSMGKFWDFSSKRAQALSAMVRRLPVCSPDVAHTFGLFCDIGVPILMERFPDYVDTWKKANSEFDLPLTQIEDQHHITNHASIGSLMARTWGLPEQVYTAILLHHDYRTLEDTSTEDGVRGLIALSALAEYAIQKYEGQDVFPEWHKAGAMVCQYLGISLHDAEDWCEELQDLFNTVH</sequence>
<dbReference type="EMBL" id="JACOFW010000007">
    <property type="protein sequence ID" value="MBC3807480.1"/>
    <property type="molecule type" value="Genomic_DNA"/>
</dbReference>
<evidence type="ECO:0000259" key="1">
    <source>
        <dbReference type="PROSITE" id="PS51833"/>
    </source>
</evidence>
<dbReference type="SUPFAM" id="SSF109604">
    <property type="entry name" value="HD-domain/PDEase-like"/>
    <property type="match status" value="1"/>
</dbReference>
<dbReference type="PANTHER" id="PTHR33525:SF6">
    <property type="entry name" value="HDOD DOMAIN-CONTAINING PROTEIN"/>
    <property type="match status" value="1"/>
</dbReference>
<gene>
    <name evidence="2" type="ORF">H8K52_09000</name>
</gene>
<dbReference type="InterPro" id="IPR013976">
    <property type="entry name" value="HDOD"/>
</dbReference>
<evidence type="ECO:0000313" key="2">
    <source>
        <dbReference type="EMBL" id="MBC3807480.1"/>
    </source>
</evidence>
<proteinExistence type="predicted"/>
<dbReference type="PANTHER" id="PTHR33525">
    <property type="match status" value="1"/>
</dbReference>
<dbReference type="RefSeq" id="WP_186922561.1">
    <property type="nucleotide sequence ID" value="NZ_JACOFW010000007.1"/>
</dbReference>
<comment type="caution">
    <text evidence="2">The sequence shown here is derived from an EMBL/GenBank/DDBJ whole genome shotgun (WGS) entry which is preliminary data.</text>
</comment>
<name>A0ABR6X3Q1_9BURK</name>
<protein>
    <submittedName>
        <fullName evidence="2">HDOD domain-containing protein</fullName>
    </submittedName>
</protein>
<keyword evidence="3" id="KW-1185">Reference proteome</keyword>
<reference evidence="2 3" key="1">
    <citation type="submission" date="2020-08" db="EMBL/GenBank/DDBJ databases">
        <title>Novel species isolated from subtropical streams in China.</title>
        <authorList>
            <person name="Lu H."/>
        </authorList>
    </citation>
    <scope>NUCLEOTIDE SEQUENCE [LARGE SCALE GENOMIC DNA]</scope>
    <source>
        <strain evidence="2 3">KACC 16656</strain>
    </source>
</reference>
<dbReference type="Proteomes" id="UP000648257">
    <property type="component" value="Unassembled WGS sequence"/>
</dbReference>
<accession>A0ABR6X3Q1</accession>